<sequence length="88" mass="9378">MRASEVGATLRGLGLATLDGIDLRTRARIEAGAGILGTEYVDQHKPLICWWAGRTLTCDQINMSAGQLSASLILTCFGLVLIAFVVLC</sequence>
<feature type="transmembrane region" description="Helical" evidence="1">
    <location>
        <begin position="68"/>
        <end position="87"/>
    </location>
</feature>
<keyword evidence="1" id="KW-1133">Transmembrane helix</keyword>
<accession>A0A7Y4M1J4</accession>
<proteinExistence type="predicted"/>
<evidence type="ECO:0000313" key="2">
    <source>
        <dbReference type="EMBL" id="NOJ45975.1"/>
    </source>
</evidence>
<name>A0A7Y4M1J4_9BRAD</name>
<evidence type="ECO:0000313" key="3">
    <source>
        <dbReference type="Proteomes" id="UP000528734"/>
    </source>
</evidence>
<dbReference type="Proteomes" id="UP000528734">
    <property type="component" value="Unassembled WGS sequence"/>
</dbReference>
<protein>
    <submittedName>
        <fullName evidence="2">Uncharacterized protein</fullName>
    </submittedName>
</protein>
<keyword evidence="1" id="KW-0812">Transmembrane</keyword>
<comment type="caution">
    <text evidence="2">The sequence shown here is derived from an EMBL/GenBank/DDBJ whole genome shotgun (WGS) entry which is preliminary data.</text>
</comment>
<dbReference type="RefSeq" id="WP_171708449.1">
    <property type="nucleotide sequence ID" value="NZ_JAAVLW010000002.1"/>
</dbReference>
<dbReference type="AlphaFoldDB" id="A0A7Y4M1J4"/>
<organism evidence="2 3">
    <name type="scientific">Bradyrhizobium archetypum</name>
    <dbReference type="NCBI Taxonomy" id="2721160"/>
    <lineage>
        <taxon>Bacteria</taxon>
        <taxon>Pseudomonadati</taxon>
        <taxon>Pseudomonadota</taxon>
        <taxon>Alphaproteobacteria</taxon>
        <taxon>Hyphomicrobiales</taxon>
        <taxon>Nitrobacteraceae</taxon>
        <taxon>Bradyrhizobium</taxon>
    </lineage>
</organism>
<keyword evidence="3" id="KW-1185">Reference proteome</keyword>
<evidence type="ECO:0000256" key="1">
    <source>
        <dbReference type="SAM" id="Phobius"/>
    </source>
</evidence>
<dbReference type="EMBL" id="JAAVLW010000002">
    <property type="protein sequence ID" value="NOJ45975.1"/>
    <property type="molecule type" value="Genomic_DNA"/>
</dbReference>
<reference evidence="2 3" key="1">
    <citation type="submission" date="2020-03" db="EMBL/GenBank/DDBJ databases">
        <title>Bradyrhizobium diversity isolated from nodules of Muelleranthus trifoliolatus.</title>
        <authorList>
            <person name="Klepa M."/>
            <person name="Helene L."/>
            <person name="Hungria M."/>
        </authorList>
    </citation>
    <scope>NUCLEOTIDE SEQUENCE [LARGE SCALE GENOMIC DNA]</scope>
    <source>
        <strain evidence="2 3">WSM 1744</strain>
    </source>
</reference>
<keyword evidence="1" id="KW-0472">Membrane</keyword>
<gene>
    <name evidence="2" type="ORF">HCN50_06855</name>
</gene>